<name>A0ABD5IY19_9BACL</name>
<organism evidence="2 3">
    <name type="scientific">Anoxybacteroides rupiense</name>
    <dbReference type="NCBI Taxonomy" id="311460"/>
    <lineage>
        <taxon>Bacteria</taxon>
        <taxon>Bacillati</taxon>
        <taxon>Bacillota</taxon>
        <taxon>Bacilli</taxon>
        <taxon>Bacillales</taxon>
        <taxon>Anoxybacillaceae</taxon>
        <taxon>Anoxybacteroides</taxon>
    </lineage>
</organism>
<comment type="caution">
    <text evidence="2">The sequence shown here is derived from an EMBL/GenBank/DDBJ whole genome shotgun (WGS) entry which is preliminary data.</text>
</comment>
<dbReference type="RefSeq" id="WP_328218944.1">
    <property type="nucleotide sequence ID" value="NZ_JARTLI010000029.1"/>
</dbReference>
<evidence type="ECO:0000256" key="1">
    <source>
        <dbReference type="SAM" id="MobiDB-lite"/>
    </source>
</evidence>
<proteinExistence type="predicted"/>
<feature type="compositionally biased region" description="Basic and acidic residues" evidence="1">
    <location>
        <begin position="84"/>
        <end position="94"/>
    </location>
</feature>
<dbReference type="Pfam" id="PF05119">
    <property type="entry name" value="Terminase_4"/>
    <property type="match status" value="1"/>
</dbReference>
<dbReference type="InterPro" id="IPR006448">
    <property type="entry name" value="Phage_term_ssu_P27"/>
</dbReference>
<protein>
    <submittedName>
        <fullName evidence="2">P27 family phage terminase small subunit</fullName>
    </submittedName>
</protein>
<gene>
    <name evidence="2" type="ORF">P9850_12775</name>
</gene>
<reference evidence="2 3" key="1">
    <citation type="submission" date="2023-03" db="EMBL/GenBank/DDBJ databases">
        <title>Bacillus Genome Sequencing.</title>
        <authorList>
            <person name="Dunlap C."/>
        </authorList>
    </citation>
    <scope>NUCLEOTIDE SEQUENCE [LARGE SCALE GENOMIC DNA]</scope>
    <source>
        <strain evidence="2 3">NRS-38</strain>
    </source>
</reference>
<feature type="region of interest" description="Disordered" evidence="1">
    <location>
        <begin position="84"/>
        <end position="106"/>
    </location>
</feature>
<accession>A0ABD5IY19</accession>
<dbReference type="AlphaFoldDB" id="A0ABD5IY19"/>
<dbReference type="Proteomes" id="UP001339962">
    <property type="component" value="Unassembled WGS sequence"/>
</dbReference>
<dbReference type="EMBL" id="JARTLI010000029">
    <property type="protein sequence ID" value="MED5052689.1"/>
    <property type="molecule type" value="Genomic_DNA"/>
</dbReference>
<evidence type="ECO:0000313" key="3">
    <source>
        <dbReference type="Proteomes" id="UP001339962"/>
    </source>
</evidence>
<sequence>MAISISKLKEQLMRRIDTSDLVQVEKVERYIDLVKSFRKISKTISKEGESVTTVNGSQKFTKAHPLIGERNKINAQLIALGKDLGLDNKPKNTTDDQGGYSASDLV</sequence>
<evidence type="ECO:0000313" key="2">
    <source>
        <dbReference type="EMBL" id="MED5052689.1"/>
    </source>
</evidence>